<dbReference type="GO" id="GO:0006508">
    <property type="term" value="P:proteolysis"/>
    <property type="evidence" value="ECO:0007669"/>
    <property type="project" value="UniProtKB-KW"/>
</dbReference>
<gene>
    <name evidence="9" type="ORF">N7E81_11565</name>
</gene>
<proteinExistence type="inferred from homology"/>
<dbReference type="EC" id="3.4.21.105" evidence="9"/>
<dbReference type="PANTHER" id="PTHR43731:SF14">
    <property type="entry name" value="PRESENILIN-ASSOCIATED RHOMBOID-LIKE PROTEIN, MITOCHONDRIAL"/>
    <property type="match status" value="1"/>
</dbReference>
<dbReference type="SUPFAM" id="SSF144091">
    <property type="entry name" value="Rhomboid-like"/>
    <property type="match status" value="1"/>
</dbReference>
<dbReference type="GO" id="GO:0008233">
    <property type="term" value="F:peptidase activity"/>
    <property type="evidence" value="ECO:0007669"/>
    <property type="project" value="UniProtKB-KW"/>
</dbReference>
<evidence type="ECO:0000256" key="5">
    <source>
        <dbReference type="ARBA" id="ARBA00022989"/>
    </source>
</evidence>
<keyword evidence="10" id="KW-1185">Reference proteome</keyword>
<dbReference type="Gene3D" id="2.20.110.10">
    <property type="entry name" value="Histone H3 K4-specific methyltransferase SET7/9 N-terminal domain"/>
    <property type="match status" value="1"/>
</dbReference>
<name>A0ABY6CYV1_9BACT</name>
<keyword evidence="5 7" id="KW-1133">Transmembrane helix</keyword>
<reference evidence="9" key="1">
    <citation type="submission" date="2022-10" db="EMBL/GenBank/DDBJ databases">
        <title>Comparative genomics and taxonomic characterization of three novel marine species of genus Reichenbachiella exhibiting antioxidant and polysaccharide degradation activities.</title>
        <authorList>
            <person name="Muhammad N."/>
            <person name="Lee Y.-J."/>
            <person name="Ko J."/>
            <person name="Kim S.-G."/>
        </authorList>
    </citation>
    <scope>NUCLEOTIDE SEQUENCE</scope>
    <source>
        <strain evidence="9">Wsw4-B4</strain>
    </source>
</reference>
<sequence length="629" mass="73257">MAKPAIPKLSLQNLKAHKGTYLLILINIISFDFQSDEITHISLLSEGANFAPYSLAHQPHRLITSLFLHSNFFHLLINIYSLFYIGRIIEERIGFWEFINLYFFSGVIASLTSCYLNLFIVSVGASGAIFGLYAYQFWDEWKRKQAEKKSMIINFIVFLIINLSIGQRLNIDQYAHLGGFFGGLGVYSLTYIQQFSISKWLLWVLPAFFYFIAPQTQRTYYEAYEYMQLKDGHIRSALNSDYLSHQEQAEKINVVKNLPDSIKIKFSRIENLPLALQSDTAIINNFFNYRSQQIYYFLKLLENDSYLYKDSILYINKKLMGAARPQYALGFNYNDDNSKVININNVGLKQEREYYDENWDPTPLVYKAKYYRIGTKDSLNNWHGQIVDYYVDDTPQMTGTYHRSLKQGIFIYYNKDGTISSAGCFKNDENVGKWEYYYSGNKLASEIKYIGNYSYIVNIFDSLGNQLVKDGKGIDIGFHSNGTTAYKRTIEGGLNHGIHEAYYEDGQPYFIEYHNKGDLDYGISYDTLGNVYRYDEQTEWPYPEGGFEKLIEYFESNNQMKSDEFQDYVELKFSVRTDGSIHEIVVTRSLHPTLNDHAKQLLLNGPKWHPARYRGFEIVERMAFARVNF</sequence>
<evidence type="ECO:0000256" key="4">
    <source>
        <dbReference type="ARBA" id="ARBA00022801"/>
    </source>
</evidence>
<accession>A0ABY6CYV1</accession>
<dbReference type="Proteomes" id="UP001062165">
    <property type="component" value="Chromosome"/>
</dbReference>
<evidence type="ECO:0000313" key="9">
    <source>
        <dbReference type="EMBL" id="UXX77998.1"/>
    </source>
</evidence>
<keyword evidence="9" id="KW-0645">Protease</keyword>
<feature type="transmembrane region" description="Helical" evidence="7">
    <location>
        <begin position="118"/>
        <end position="138"/>
    </location>
</feature>
<feature type="domain" description="Peptidase S54 rhomboid" evidence="8">
    <location>
        <begin position="57"/>
        <end position="186"/>
    </location>
</feature>
<evidence type="ECO:0000259" key="8">
    <source>
        <dbReference type="Pfam" id="PF01694"/>
    </source>
</evidence>
<comment type="subcellular location">
    <subcellularLocation>
        <location evidence="1">Membrane</location>
        <topology evidence="1">Multi-pass membrane protein</topology>
    </subcellularLocation>
</comment>
<dbReference type="Pfam" id="PF01694">
    <property type="entry name" value="Rhomboid"/>
    <property type="match status" value="1"/>
</dbReference>
<feature type="transmembrane region" description="Helical" evidence="7">
    <location>
        <begin position="95"/>
        <end position="112"/>
    </location>
</feature>
<feature type="transmembrane region" description="Helical" evidence="7">
    <location>
        <begin position="62"/>
        <end position="83"/>
    </location>
</feature>
<evidence type="ECO:0000256" key="3">
    <source>
        <dbReference type="ARBA" id="ARBA00022692"/>
    </source>
</evidence>
<dbReference type="InterPro" id="IPR050925">
    <property type="entry name" value="Rhomboid_protease_S54"/>
</dbReference>
<keyword evidence="4 9" id="KW-0378">Hydrolase</keyword>
<dbReference type="RefSeq" id="WP_263049745.1">
    <property type="nucleotide sequence ID" value="NZ_CP106735.1"/>
</dbReference>
<feature type="transmembrane region" description="Helical" evidence="7">
    <location>
        <begin position="150"/>
        <end position="167"/>
    </location>
</feature>
<evidence type="ECO:0000256" key="7">
    <source>
        <dbReference type="SAM" id="Phobius"/>
    </source>
</evidence>
<dbReference type="Gene3D" id="1.20.1540.10">
    <property type="entry name" value="Rhomboid-like"/>
    <property type="match status" value="1"/>
</dbReference>
<evidence type="ECO:0000256" key="2">
    <source>
        <dbReference type="ARBA" id="ARBA00009045"/>
    </source>
</evidence>
<dbReference type="PANTHER" id="PTHR43731">
    <property type="entry name" value="RHOMBOID PROTEASE"/>
    <property type="match status" value="1"/>
</dbReference>
<feature type="transmembrane region" description="Helical" evidence="7">
    <location>
        <begin position="197"/>
        <end position="213"/>
    </location>
</feature>
<dbReference type="SMART" id="SM01160">
    <property type="entry name" value="DUF1751"/>
    <property type="match status" value="1"/>
</dbReference>
<dbReference type="EMBL" id="CP106735">
    <property type="protein sequence ID" value="UXX77998.1"/>
    <property type="molecule type" value="Genomic_DNA"/>
</dbReference>
<organism evidence="9 10">
    <name type="scientific">Reichenbachiella carrageenanivorans</name>
    <dbReference type="NCBI Taxonomy" id="2979869"/>
    <lineage>
        <taxon>Bacteria</taxon>
        <taxon>Pseudomonadati</taxon>
        <taxon>Bacteroidota</taxon>
        <taxon>Cytophagia</taxon>
        <taxon>Cytophagales</taxon>
        <taxon>Reichenbachiellaceae</taxon>
        <taxon>Reichenbachiella</taxon>
    </lineage>
</organism>
<protein>
    <submittedName>
        <fullName evidence="9">Rhomboid family intramembrane serine protease</fullName>
        <ecNumber evidence="9">3.4.21.105</ecNumber>
    </submittedName>
</protein>
<evidence type="ECO:0000256" key="1">
    <source>
        <dbReference type="ARBA" id="ARBA00004141"/>
    </source>
</evidence>
<dbReference type="InterPro" id="IPR022764">
    <property type="entry name" value="Peptidase_S54_rhomboid_dom"/>
</dbReference>
<evidence type="ECO:0000313" key="10">
    <source>
        <dbReference type="Proteomes" id="UP001062165"/>
    </source>
</evidence>
<dbReference type="SUPFAM" id="SSF74653">
    <property type="entry name" value="TolA/TonB C-terminal domain"/>
    <property type="match status" value="1"/>
</dbReference>
<dbReference type="SUPFAM" id="SSF82185">
    <property type="entry name" value="Histone H3 K4-specific methyltransferase SET7/9 N-terminal domain"/>
    <property type="match status" value="1"/>
</dbReference>
<evidence type="ECO:0000256" key="6">
    <source>
        <dbReference type="ARBA" id="ARBA00023136"/>
    </source>
</evidence>
<keyword evidence="3 7" id="KW-0812">Transmembrane</keyword>
<comment type="similarity">
    <text evidence="2">Belongs to the peptidase S54 family.</text>
</comment>
<dbReference type="InterPro" id="IPR035952">
    <property type="entry name" value="Rhomboid-like_sf"/>
</dbReference>
<keyword evidence="6 7" id="KW-0472">Membrane</keyword>